<dbReference type="Gene3D" id="3.40.630.30">
    <property type="match status" value="1"/>
</dbReference>
<comment type="caution">
    <text evidence="2">The sequence shown here is derived from an EMBL/GenBank/DDBJ whole genome shotgun (WGS) entry which is preliminary data.</text>
</comment>
<dbReference type="Pfam" id="PF08445">
    <property type="entry name" value="FR47"/>
    <property type="match status" value="1"/>
</dbReference>
<dbReference type="InterPro" id="IPR013653">
    <property type="entry name" value="GCN5-like_dom"/>
</dbReference>
<dbReference type="CDD" id="cd04301">
    <property type="entry name" value="NAT_SF"/>
    <property type="match status" value="1"/>
</dbReference>
<dbReference type="InterPro" id="IPR000182">
    <property type="entry name" value="GNAT_dom"/>
</dbReference>
<organism evidence="2 3">
    <name type="scientific">Hesseltinella vesiculosa</name>
    <dbReference type="NCBI Taxonomy" id="101127"/>
    <lineage>
        <taxon>Eukaryota</taxon>
        <taxon>Fungi</taxon>
        <taxon>Fungi incertae sedis</taxon>
        <taxon>Mucoromycota</taxon>
        <taxon>Mucoromycotina</taxon>
        <taxon>Mucoromycetes</taxon>
        <taxon>Mucorales</taxon>
        <taxon>Cunninghamellaceae</taxon>
        <taxon>Hesseltinella</taxon>
    </lineage>
</organism>
<dbReference type="EMBL" id="MCGT01000004">
    <property type="protein sequence ID" value="ORX60493.1"/>
    <property type="molecule type" value="Genomic_DNA"/>
</dbReference>
<dbReference type="InterPro" id="IPR053225">
    <property type="entry name" value="Acyl-CoA_N-acyltransferase"/>
</dbReference>
<dbReference type="GO" id="GO:0016747">
    <property type="term" value="F:acyltransferase activity, transferring groups other than amino-acyl groups"/>
    <property type="evidence" value="ECO:0007669"/>
    <property type="project" value="InterPro"/>
</dbReference>
<dbReference type="PANTHER" id="PTHR20958">
    <property type="entry name" value="GLYCINE N-ACYLTRANSFERASE-LIKE PROTEIN"/>
    <property type="match status" value="1"/>
</dbReference>
<keyword evidence="3" id="KW-1185">Reference proteome</keyword>
<proteinExistence type="predicted"/>
<sequence length="325" mass="36856">MSLHLFSPDQYPQLTEQLLAHHQPINTPFLGWFLLTGRYEADHLGRAKLYSSHPDPNYLPIDDPVVLVTNSFHRLRIFVSTEAYLNQYKFSDEILQCADESNWATKAPLLFPDDAERQALYEKSVAVLEPILLKAMEDMEIFIHGASLLWSPLLNSIFNIGFQAPCKTFYKPVSSVGEPEATKYTVDVVTDQDVEEVVKRNKIDYDPIYVKDCCKYSVALRDGDKLIAWAFTHRDMPIGGLHVIPEYRRQGLASVVMSHLTDKHAKLYRSVYPGRNTFVSAIIEVTNPASMALFTSLGFENTGLGVCWTLCKSRDASSEFLPRTK</sequence>
<dbReference type="PANTHER" id="PTHR20958:SF6">
    <property type="entry name" value="GLYCINE N-ACYLTRANSFERASE-LIKE PROTEIN"/>
    <property type="match status" value="1"/>
</dbReference>
<gene>
    <name evidence="2" type="ORF">DM01DRAFT_1161328</name>
</gene>
<name>A0A1X2GSQ5_9FUNG</name>
<dbReference type="InterPro" id="IPR016181">
    <property type="entry name" value="Acyl_CoA_acyltransferase"/>
</dbReference>
<evidence type="ECO:0000313" key="3">
    <source>
        <dbReference type="Proteomes" id="UP000242146"/>
    </source>
</evidence>
<dbReference type="OrthoDB" id="272266at2759"/>
<protein>
    <recommendedName>
        <fullName evidence="1">N-acetyltransferase domain-containing protein</fullName>
    </recommendedName>
</protein>
<dbReference type="Proteomes" id="UP000242146">
    <property type="component" value="Unassembled WGS sequence"/>
</dbReference>
<dbReference type="AlphaFoldDB" id="A0A1X2GSQ5"/>
<evidence type="ECO:0000313" key="2">
    <source>
        <dbReference type="EMBL" id="ORX60493.1"/>
    </source>
</evidence>
<feature type="domain" description="N-acetyltransferase" evidence="1">
    <location>
        <begin position="168"/>
        <end position="317"/>
    </location>
</feature>
<accession>A0A1X2GSQ5</accession>
<dbReference type="SUPFAM" id="SSF55729">
    <property type="entry name" value="Acyl-CoA N-acyltransferases (Nat)"/>
    <property type="match status" value="1"/>
</dbReference>
<evidence type="ECO:0000259" key="1">
    <source>
        <dbReference type="PROSITE" id="PS51186"/>
    </source>
</evidence>
<dbReference type="PROSITE" id="PS51186">
    <property type="entry name" value="GNAT"/>
    <property type="match status" value="1"/>
</dbReference>
<reference evidence="2 3" key="1">
    <citation type="submission" date="2016-07" db="EMBL/GenBank/DDBJ databases">
        <title>Pervasive Adenine N6-methylation of Active Genes in Fungi.</title>
        <authorList>
            <consortium name="DOE Joint Genome Institute"/>
            <person name="Mondo S.J."/>
            <person name="Dannebaum R.O."/>
            <person name="Kuo R.C."/>
            <person name="Labutti K."/>
            <person name="Haridas S."/>
            <person name="Kuo A."/>
            <person name="Salamov A."/>
            <person name="Ahrendt S.R."/>
            <person name="Lipzen A."/>
            <person name="Sullivan W."/>
            <person name="Andreopoulos W.B."/>
            <person name="Clum A."/>
            <person name="Lindquist E."/>
            <person name="Daum C."/>
            <person name="Ramamoorthy G.K."/>
            <person name="Gryganskyi A."/>
            <person name="Culley D."/>
            <person name="Magnuson J.K."/>
            <person name="James T.Y."/>
            <person name="O'Malley M.A."/>
            <person name="Stajich J.E."/>
            <person name="Spatafora J.W."/>
            <person name="Visel A."/>
            <person name="Grigoriev I.V."/>
        </authorList>
    </citation>
    <scope>NUCLEOTIDE SEQUENCE [LARGE SCALE GENOMIC DNA]</scope>
    <source>
        <strain evidence="2 3">NRRL 3301</strain>
    </source>
</reference>